<sequence>MRDARASAPGAVPVLPLSTGAALPHVRILMGTWEGGAHLRAQLDSFADQTHGDWSLWVSDDGSRDDTRAVLAGFAADHSTREIRLFDGPRAGAAANYLSLLSRPELPRDGAVIALSDQDDVWMPDRLAQALAHLARHPDDRPVLYAANTVLTDRALRPIRQIAPRGEAPGFENALVQNIVAGNTVALNPAAAAVARGAIPPGPVPYHDWWLYLLITGAGGIVAYDRGQRLWYRQHEGNVLGAHRGARAGLRRVRLMLDGTYGGWLRDNLAALEAVAAHLTPEHAAQVARLRADAGRGGWTRWRSLKAAGIHRKSWLGTLALAGLAIAGRI</sequence>
<dbReference type="Pfam" id="PF00535">
    <property type="entry name" value="Glycos_transf_2"/>
    <property type="match status" value="1"/>
</dbReference>
<feature type="domain" description="Glycosyltransferase 2-like" evidence="4">
    <location>
        <begin position="38"/>
        <end position="140"/>
    </location>
</feature>
<dbReference type="EMBL" id="CP000834">
    <property type="protein sequence ID" value="ABV95858.1"/>
    <property type="molecule type" value="Genomic_DNA"/>
</dbReference>
<dbReference type="CAZy" id="GT2">
    <property type="family name" value="Glycosyltransferase Family 2"/>
</dbReference>
<dbReference type="Proteomes" id="UP000006833">
    <property type="component" value="Plasmid pDSHI04"/>
</dbReference>
<keyword evidence="2" id="KW-0328">Glycosyltransferase</keyword>
<dbReference type="OrthoDB" id="9802649at2"/>
<geneLocation type="plasmid" evidence="5 6">
    <name>pDSHI04</name>
</geneLocation>
<comment type="similarity">
    <text evidence="1">Belongs to the glycosyltransferase 2 family.</text>
</comment>
<proteinExistence type="inferred from homology"/>
<gene>
    <name evidence="5" type="ordered locus">Dshi_4147</name>
</gene>
<dbReference type="GO" id="GO:0016757">
    <property type="term" value="F:glycosyltransferase activity"/>
    <property type="evidence" value="ECO:0007669"/>
    <property type="project" value="UniProtKB-KW"/>
</dbReference>
<evidence type="ECO:0000313" key="5">
    <source>
        <dbReference type="EMBL" id="ABV95858.1"/>
    </source>
</evidence>
<protein>
    <submittedName>
        <fullName evidence="5">Glycosyl transferase family 2</fullName>
    </submittedName>
</protein>
<evidence type="ECO:0000259" key="4">
    <source>
        <dbReference type="Pfam" id="PF00535"/>
    </source>
</evidence>
<accession>A8LUE1</accession>
<dbReference type="HOGENOM" id="CLU_025996_2_1_5"/>
<dbReference type="RefSeq" id="WP_012187426.1">
    <property type="nucleotide sequence ID" value="NC_009958.1"/>
</dbReference>
<keyword evidence="6" id="KW-1185">Reference proteome</keyword>
<dbReference type="PANTHER" id="PTHR43685">
    <property type="entry name" value="GLYCOSYLTRANSFERASE"/>
    <property type="match status" value="1"/>
</dbReference>
<reference evidence="6" key="1">
    <citation type="journal article" date="2010" name="ISME J.">
        <title>The complete genome sequence of the algal symbiont Dinoroseobacter shibae: a hitchhiker's guide to life in the sea.</title>
        <authorList>
            <person name="Wagner-Dobler I."/>
            <person name="Ballhausen B."/>
            <person name="Berger M."/>
            <person name="Brinkhoff T."/>
            <person name="Buchholz I."/>
            <person name="Bunk B."/>
            <person name="Cypionka H."/>
            <person name="Daniel R."/>
            <person name="Drepper T."/>
            <person name="Gerdts G."/>
            <person name="Hahnke S."/>
            <person name="Han C."/>
            <person name="Jahn D."/>
            <person name="Kalhoefer D."/>
            <person name="Kiss H."/>
            <person name="Klenk H.P."/>
            <person name="Kyrpides N."/>
            <person name="Liebl W."/>
            <person name="Liesegang H."/>
            <person name="Meincke L."/>
            <person name="Pati A."/>
            <person name="Petersen J."/>
            <person name="Piekarski T."/>
            <person name="Pommerenke C."/>
            <person name="Pradella S."/>
            <person name="Pukall R."/>
            <person name="Rabus R."/>
            <person name="Stackebrandt E."/>
            <person name="Thole S."/>
            <person name="Thompson L."/>
            <person name="Tielen P."/>
            <person name="Tomasch J."/>
            <person name="von Jan M."/>
            <person name="Wanphrut N."/>
            <person name="Wichels A."/>
            <person name="Zech H."/>
            <person name="Simon M."/>
        </authorList>
    </citation>
    <scope>NUCLEOTIDE SEQUENCE [LARGE SCALE GENOMIC DNA]</scope>
    <source>
        <strain evidence="6">DSM 16493 / NCIMB 14021 / DFL 12</strain>
    </source>
</reference>
<dbReference type="KEGG" id="dsh:Dshi_4147"/>
<evidence type="ECO:0000256" key="1">
    <source>
        <dbReference type="ARBA" id="ARBA00006739"/>
    </source>
</evidence>
<dbReference type="Gene3D" id="3.90.550.10">
    <property type="entry name" value="Spore Coat Polysaccharide Biosynthesis Protein SpsA, Chain A"/>
    <property type="match status" value="1"/>
</dbReference>
<name>A8LUE1_DINSH</name>
<keyword evidence="3 5" id="KW-0808">Transferase</keyword>
<evidence type="ECO:0000256" key="2">
    <source>
        <dbReference type="ARBA" id="ARBA00022676"/>
    </source>
</evidence>
<dbReference type="InterPro" id="IPR050834">
    <property type="entry name" value="Glycosyltransf_2"/>
</dbReference>
<dbReference type="PANTHER" id="PTHR43685:SF5">
    <property type="entry name" value="GLYCOSYLTRANSFERASE EPSE-RELATED"/>
    <property type="match status" value="1"/>
</dbReference>
<organism evidence="5 6">
    <name type="scientific">Dinoroseobacter shibae (strain DSM 16493 / NCIMB 14021 / DFL 12)</name>
    <dbReference type="NCBI Taxonomy" id="398580"/>
    <lineage>
        <taxon>Bacteria</taxon>
        <taxon>Pseudomonadati</taxon>
        <taxon>Pseudomonadota</taxon>
        <taxon>Alphaproteobacteria</taxon>
        <taxon>Rhodobacterales</taxon>
        <taxon>Roseobacteraceae</taxon>
        <taxon>Dinoroseobacter</taxon>
    </lineage>
</organism>
<dbReference type="InterPro" id="IPR001173">
    <property type="entry name" value="Glyco_trans_2-like"/>
</dbReference>
<dbReference type="AlphaFoldDB" id="A8LUE1"/>
<evidence type="ECO:0000313" key="6">
    <source>
        <dbReference type="Proteomes" id="UP000006833"/>
    </source>
</evidence>
<dbReference type="InterPro" id="IPR029044">
    <property type="entry name" value="Nucleotide-diphossugar_trans"/>
</dbReference>
<evidence type="ECO:0000256" key="3">
    <source>
        <dbReference type="ARBA" id="ARBA00022679"/>
    </source>
</evidence>
<dbReference type="SUPFAM" id="SSF53448">
    <property type="entry name" value="Nucleotide-diphospho-sugar transferases"/>
    <property type="match status" value="1"/>
</dbReference>
<keyword evidence="5" id="KW-0614">Plasmid</keyword>